<accession>A0A1W1Y0S2</accession>
<evidence type="ECO:0000313" key="7">
    <source>
        <dbReference type="Proteomes" id="UP000192761"/>
    </source>
</evidence>
<evidence type="ECO:0000256" key="4">
    <source>
        <dbReference type="ARBA" id="ARBA00022842"/>
    </source>
</evidence>
<dbReference type="InterPro" id="IPR020583">
    <property type="entry name" value="Inositol_monoP_metal-BS"/>
</dbReference>
<name>A0A1W1Y0S2_9NEIS</name>
<protein>
    <submittedName>
        <fullName evidence="6">Myo-inositol-1(Or 4)-monophosphatase</fullName>
    </submittedName>
</protein>
<evidence type="ECO:0000256" key="2">
    <source>
        <dbReference type="ARBA" id="ARBA00022723"/>
    </source>
</evidence>
<dbReference type="OrthoDB" id="9785695at2"/>
<dbReference type="EMBL" id="FWXD01000042">
    <property type="protein sequence ID" value="SMC29737.1"/>
    <property type="molecule type" value="Genomic_DNA"/>
</dbReference>
<keyword evidence="3" id="KW-0378">Hydrolase</keyword>
<dbReference type="SUPFAM" id="SSF56655">
    <property type="entry name" value="Carbohydrate phosphatase"/>
    <property type="match status" value="1"/>
</dbReference>
<dbReference type="Pfam" id="PF00459">
    <property type="entry name" value="Inositol_P"/>
    <property type="match status" value="1"/>
</dbReference>
<feature type="binding site" evidence="5">
    <location>
        <position position="90"/>
    </location>
    <ligand>
        <name>Mg(2+)</name>
        <dbReference type="ChEBI" id="CHEBI:18420"/>
        <label>2</label>
    </ligand>
</feature>
<evidence type="ECO:0000313" key="6">
    <source>
        <dbReference type="EMBL" id="SMC29737.1"/>
    </source>
</evidence>
<evidence type="ECO:0000256" key="3">
    <source>
        <dbReference type="ARBA" id="ARBA00022801"/>
    </source>
</evidence>
<sequence>MPDFDLLDRLQEIARAVARDEVMPRFQRVSAGKKQDGSLFTEADLACQQALARLLPELAPCPVLGEEMSAAEQQALWDKHDDGLWVVDPIDGTTNFVHGLPYFAVSIALMRHGRSTLGVVYVPVLDECYAAAAGHGAWLNGRSLRQVDVNPCLGDAVAVVEPKYLGGHLPARVVSTAPFGSLRNYGASTIDWCFLAAGRFDLLLHGAQRLWDYAAGALIAAEAGCVLGTLHGDDYWHDAIWARSAVAARSDVLYAGWQSWVQQNR</sequence>
<keyword evidence="4 5" id="KW-0460">Magnesium</keyword>
<dbReference type="RefSeq" id="WP_084092990.1">
    <property type="nucleotide sequence ID" value="NZ_FWXD01000042.1"/>
</dbReference>
<dbReference type="GO" id="GO:0008934">
    <property type="term" value="F:inositol monophosphate 1-phosphatase activity"/>
    <property type="evidence" value="ECO:0007669"/>
    <property type="project" value="TreeGrafter"/>
</dbReference>
<proteinExistence type="inferred from homology"/>
<dbReference type="AlphaFoldDB" id="A0A1W1Y0S2"/>
<dbReference type="CDD" id="cd01637">
    <property type="entry name" value="IMPase_like"/>
    <property type="match status" value="1"/>
</dbReference>
<dbReference type="GO" id="GO:0007165">
    <property type="term" value="P:signal transduction"/>
    <property type="evidence" value="ECO:0007669"/>
    <property type="project" value="TreeGrafter"/>
</dbReference>
<feature type="binding site" evidence="5">
    <location>
        <position position="88"/>
    </location>
    <ligand>
        <name>Mg(2+)</name>
        <dbReference type="ChEBI" id="CHEBI:18420"/>
        <label>1</label>
        <note>catalytic</note>
    </ligand>
</feature>
<feature type="binding site" evidence="5">
    <location>
        <position position="91"/>
    </location>
    <ligand>
        <name>Mg(2+)</name>
        <dbReference type="ChEBI" id="CHEBI:18420"/>
        <label>1</label>
        <note>catalytic</note>
    </ligand>
</feature>
<dbReference type="Gene3D" id="3.40.190.80">
    <property type="match status" value="1"/>
</dbReference>
<comment type="similarity">
    <text evidence="1">Belongs to the inositol monophosphatase superfamily.</text>
</comment>
<reference evidence="6 7" key="1">
    <citation type="submission" date="2017-04" db="EMBL/GenBank/DDBJ databases">
        <authorList>
            <person name="Afonso C.L."/>
            <person name="Miller P.J."/>
            <person name="Scott M.A."/>
            <person name="Spackman E."/>
            <person name="Goraichik I."/>
            <person name="Dimitrov K.M."/>
            <person name="Suarez D.L."/>
            <person name="Swayne D.E."/>
        </authorList>
    </citation>
    <scope>NUCLEOTIDE SEQUENCE [LARGE SCALE GENOMIC DNA]</scope>
    <source>
        <strain evidence="6 7">DSM 23236</strain>
    </source>
</reference>
<dbReference type="PANTHER" id="PTHR20854:SF4">
    <property type="entry name" value="INOSITOL-1-MONOPHOSPHATASE-RELATED"/>
    <property type="match status" value="1"/>
</dbReference>
<dbReference type="GO" id="GO:0006020">
    <property type="term" value="P:inositol metabolic process"/>
    <property type="evidence" value="ECO:0007669"/>
    <property type="project" value="TreeGrafter"/>
</dbReference>
<keyword evidence="2 5" id="KW-0479">Metal-binding</keyword>
<feature type="binding site" evidence="5">
    <location>
        <position position="212"/>
    </location>
    <ligand>
        <name>Mg(2+)</name>
        <dbReference type="ChEBI" id="CHEBI:18420"/>
        <label>1</label>
        <note>catalytic</note>
    </ligand>
</feature>
<feature type="binding site" evidence="5">
    <location>
        <position position="66"/>
    </location>
    <ligand>
        <name>Mg(2+)</name>
        <dbReference type="ChEBI" id="CHEBI:18420"/>
        <label>1</label>
        <note>catalytic</note>
    </ligand>
</feature>
<evidence type="ECO:0000256" key="1">
    <source>
        <dbReference type="ARBA" id="ARBA00009759"/>
    </source>
</evidence>
<evidence type="ECO:0000256" key="5">
    <source>
        <dbReference type="PIRSR" id="PIRSR600760-2"/>
    </source>
</evidence>
<dbReference type="STRING" id="1121001.SAMN02745857_04075"/>
<dbReference type="InterPro" id="IPR000760">
    <property type="entry name" value="Inositol_monophosphatase-like"/>
</dbReference>
<organism evidence="6 7">
    <name type="scientific">Andreprevotia lacus DSM 23236</name>
    <dbReference type="NCBI Taxonomy" id="1121001"/>
    <lineage>
        <taxon>Bacteria</taxon>
        <taxon>Pseudomonadati</taxon>
        <taxon>Pseudomonadota</taxon>
        <taxon>Betaproteobacteria</taxon>
        <taxon>Neisseriales</taxon>
        <taxon>Chitinibacteraceae</taxon>
        <taxon>Andreprevotia</taxon>
    </lineage>
</organism>
<gene>
    <name evidence="6" type="ORF">SAMN02745857_04075</name>
</gene>
<dbReference type="PANTHER" id="PTHR20854">
    <property type="entry name" value="INOSITOL MONOPHOSPHATASE"/>
    <property type="match status" value="1"/>
</dbReference>
<comment type="cofactor">
    <cofactor evidence="5">
        <name>Mg(2+)</name>
        <dbReference type="ChEBI" id="CHEBI:18420"/>
    </cofactor>
</comment>
<dbReference type="PROSITE" id="PS00629">
    <property type="entry name" value="IMP_1"/>
    <property type="match status" value="1"/>
</dbReference>
<dbReference type="PRINTS" id="PR00377">
    <property type="entry name" value="IMPHPHTASES"/>
</dbReference>
<dbReference type="GO" id="GO:0046872">
    <property type="term" value="F:metal ion binding"/>
    <property type="evidence" value="ECO:0007669"/>
    <property type="project" value="UniProtKB-KW"/>
</dbReference>
<keyword evidence="7" id="KW-1185">Reference proteome</keyword>
<dbReference type="Gene3D" id="3.30.540.10">
    <property type="entry name" value="Fructose-1,6-Bisphosphatase, subunit A, domain 1"/>
    <property type="match status" value="1"/>
</dbReference>
<dbReference type="Proteomes" id="UP000192761">
    <property type="component" value="Unassembled WGS sequence"/>
</dbReference>